<feature type="coiled-coil region" evidence="4">
    <location>
        <begin position="1095"/>
        <end position="1181"/>
    </location>
</feature>
<dbReference type="InterPro" id="IPR022091">
    <property type="entry name" value="TMF_TATA-bd"/>
</dbReference>
<keyword evidence="8" id="KW-1185">Reference proteome</keyword>
<evidence type="ECO:0000256" key="5">
    <source>
        <dbReference type="SAM" id="MobiDB-lite"/>
    </source>
</evidence>
<feature type="region of interest" description="Disordered" evidence="5">
    <location>
        <begin position="380"/>
        <end position="432"/>
    </location>
</feature>
<dbReference type="GO" id="GO:0005794">
    <property type="term" value="C:Golgi apparatus"/>
    <property type="evidence" value="ECO:0007669"/>
    <property type="project" value="UniProtKB-SubCell"/>
</dbReference>
<reference evidence="7" key="1">
    <citation type="submission" date="2020-06" db="EMBL/GenBank/DDBJ databases">
        <title>Draft genome of Bugula neritina, a colonial animal packing powerful symbionts and potential medicines.</title>
        <authorList>
            <person name="Rayko M."/>
        </authorList>
    </citation>
    <scope>NUCLEOTIDE SEQUENCE [LARGE SCALE GENOMIC DNA]</scope>
    <source>
        <strain evidence="7">Kwan_BN1</strain>
    </source>
</reference>
<dbReference type="InterPro" id="IPR022092">
    <property type="entry name" value="TMF_DNA-bd"/>
</dbReference>
<dbReference type="PANTHER" id="PTHR46515">
    <property type="entry name" value="TATA ELEMENT MODULATORY FACTOR TMF1"/>
    <property type="match status" value="1"/>
</dbReference>
<feature type="region of interest" description="Disordered" evidence="5">
    <location>
        <begin position="28"/>
        <end position="117"/>
    </location>
</feature>
<dbReference type="InterPro" id="IPR052602">
    <property type="entry name" value="Growth_transcription_reg"/>
</dbReference>
<feature type="compositionally biased region" description="Polar residues" evidence="5">
    <location>
        <begin position="170"/>
        <end position="188"/>
    </location>
</feature>
<feature type="coiled-coil region" evidence="4">
    <location>
        <begin position="903"/>
        <end position="965"/>
    </location>
</feature>
<feature type="region of interest" description="Disordered" evidence="5">
    <location>
        <begin position="162"/>
        <end position="196"/>
    </location>
</feature>
<dbReference type="Pfam" id="PF12325">
    <property type="entry name" value="TMF_TATA_bd"/>
    <property type="match status" value="1"/>
</dbReference>
<proteinExistence type="predicted"/>
<organism evidence="7 8">
    <name type="scientific">Bugula neritina</name>
    <name type="common">Brown bryozoan</name>
    <name type="synonym">Sertularia neritina</name>
    <dbReference type="NCBI Taxonomy" id="10212"/>
    <lineage>
        <taxon>Eukaryota</taxon>
        <taxon>Metazoa</taxon>
        <taxon>Spiralia</taxon>
        <taxon>Lophotrochozoa</taxon>
        <taxon>Bryozoa</taxon>
        <taxon>Gymnolaemata</taxon>
        <taxon>Cheilostomatida</taxon>
        <taxon>Flustrina</taxon>
        <taxon>Buguloidea</taxon>
        <taxon>Bugulidae</taxon>
        <taxon>Bugula</taxon>
    </lineage>
</organism>
<feature type="compositionally biased region" description="Polar residues" evidence="5">
    <location>
        <begin position="82"/>
        <end position="102"/>
    </location>
</feature>
<evidence type="ECO:0000256" key="3">
    <source>
        <dbReference type="ARBA" id="ARBA00023054"/>
    </source>
</evidence>
<evidence type="ECO:0000256" key="2">
    <source>
        <dbReference type="ARBA" id="ARBA00023034"/>
    </source>
</evidence>
<evidence type="ECO:0000256" key="1">
    <source>
        <dbReference type="ARBA" id="ARBA00004555"/>
    </source>
</evidence>
<feature type="compositionally biased region" description="Polar residues" evidence="5">
    <location>
        <begin position="242"/>
        <end position="257"/>
    </location>
</feature>
<accession>A0A7J7IUL5</accession>
<dbReference type="Pfam" id="PF12329">
    <property type="entry name" value="TMF_DNA_bd"/>
    <property type="match status" value="1"/>
</dbReference>
<dbReference type="OrthoDB" id="74178at2759"/>
<evidence type="ECO:0000259" key="6">
    <source>
        <dbReference type="Pfam" id="PF12325"/>
    </source>
</evidence>
<evidence type="ECO:0000313" key="8">
    <source>
        <dbReference type="Proteomes" id="UP000593567"/>
    </source>
</evidence>
<dbReference type="Proteomes" id="UP000593567">
    <property type="component" value="Unassembled WGS sequence"/>
</dbReference>
<sequence length="1199" mass="133120">MSWWDAKQITSLASNAFKNAQKRIDKVLDIPTEDEPEKSCASGPQSSWSAWSTPSSFLSSPSKSTAVTSEGFSPTFRKDSAVATTSSLSQSPNPKSEQSSPRQQKHVEESPTPKKCGTVKLGAVRLKKMNVCEPIEKVAAMGTKDNIEDAAFSVPEVPGVAEFHREDGETFTTDTQHSEDPQSASKSHVGSPCHSDIPVADCSSLEHIQSSDQLLTEGLQPAAEAGGGSSNTDLATECKANVDSTSNANATSFSPSDVPSAAATPSSLASTADLNEGFEPNSSLAPGDLCLNLASQESDQAPGNYSHQDDAEPLIESFVENVNSDFSIKENLEEACMEMGLPSENVAFDELVEESGQNDTVPEETAIMVAATCVTPGDTIIRSSSSDNTVTDQGTDDQVASGKGQGLDTEQDGTDQQGLEQDSTKQSLLSSTLEQSSYSDQSYVKCELPSALDDLESCHGTFKRAPSEYSDFETATSSDIEIISMASFSEGNGEARIMDFVPLSRSVFKTKIHDVPQGEKLSLSSQVSPAGSEDAGFLPDHPNHQLMENPLDSQVLMKKLSHLAEVLEARETKLVALSTEHGELLEVNAHLKRRIEQMEEKNGALDLVKNEFGQRLHELERKLQNALREKESVKKQLMTTQEELHSRAGVSGKMQRIVEEKDEQISSLMAEGEKLAKQQLQSNNLIKKLRKKEKEQEEYSRTLREKISSQLSELERLKAVLDSKIENENKHSELIKQLNNAVSTYQADNQKLKADCEDALEKQQRAESAVDNSYKEIAELHKAIAAKDTLIKELKLGNETQHKEELQLALEKKHKEALRDTDHLTCQIEDMNLTITRMEKEQNRREACLLQENQDLMEKLSNSDKRNDDLTQSLTVATKPLLRQIENLQSSYSVQSSSWEKLEKSLMDRLADAQSQLVAANEKERVSSENYVEISSRVGVLESQLSTLKQEKSRLTAELDISKMKLGTLEDEKNSALTQLEAYKSSMEADKVETKKSYTLMENRLELEKTKLEAEKKKTSALTEELNEKEQQISELHTSAAYNTISLNTSEDSKSAQAPKYSARQEKLLERALSTSSGGVSLYENLRHHSTTSLLESLESQVKQREGEIAQLQVNIQEYEKTRESLTKEMIKLSEENSSQELRIQQLLKVHHQYKDLNSRYQALLQMYGEKEEEVSELRMDLVDVKQMYKQQIDALLSK</sequence>
<dbReference type="PANTHER" id="PTHR46515:SF1">
    <property type="entry name" value="TATA ELEMENT MODULATORY FACTOR"/>
    <property type="match status" value="1"/>
</dbReference>
<dbReference type="EMBL" id="VXIV02003382">
    <property type="protein sequence ID" value="KAF6017540.1"/>
    <property type="molecule type" value="Genomic_DNA"/>
</dbReference>
<name>A0A7J7IUL5_BUGNE</name>
<protein>
    <recommendedName>
        <fullName evidence="6">TATA element modulatory factor 1 TATA binding domain-containing protein</fullName>
    </recommendedName>
</protein>
<comment type="caution">
    <text evidence="7">The sequence shown here is derived from an EMBL/GenBank/DDBJ whole genome shotgun (WGS) entry which is preliminary data.</text>
</comment>
<feature type="domain" description="TATA element modulatory factor 1 TATA binding" evidence="6">
    <location>
        <begin position="1087"/>
        <end position="1196"/>
    </location>
</feature>
<feature type="compositionally biased region" description="Low complexity" evidence="5">
    <location>
        <begin position="46"/>
        <end position="66"/>
    </location>
</feature>
<comment type="subcellular location">
    <subcellularLocation>
        <location evidence="1">Golgi apparatus</location>
    </subcellularLocation>
</comment>
<feature type="coiled-coil region" evidence="4">
    <location>
        <begin position="581"/>
        <end position="769"/>
    </location>
</feature>
<feature type="compositionally biased region" description="Low complexity" evidence="5">
    <location>
        <begin position="259"/>
        <end position="272"/>
    </location>
</feature>
<evidence type="ECO:0000256" key="4">
    <source>
        <dbReference type="SAM" id="Coils"/>
    </source>
</evidence>
<keyword evidence="2" id="KW-0333">Golgi apparatus</keyword>
<feature type="region of interest" description="Disordered" evidence="5">
    <location>
        <begin position="212"/>
        <end position="281"/>
    </location>
</feature>
<dbReference type="GO" id="GO:0005783">
    <property type="term" value="C:endoplasmic reticulum"/>
    <property type="evidence" value="ECO:0007669"/>
    <property type="project" value="TreeGrafter"/>
</dbReference>
<keyword evidence="3 4" id="KW-0175">Coiled coil</keyword>
<feature type="coiled-coil region" evidence="4">
    <location>
        <begin position="995"/>
        <end position="1039"/>
    </location>
</feature>
<feature type="compositionally biased region" description="Polar residues" evidence="5">
    <location>
        <begin position="381"/>
        <end position="398"/>
    </location>
</feature>
<evidence type="ECO:0000313" key="7">
    <source>
        <dbReference type="EMBL" id="KAF6017540.1"/>
    </source>
</evidence>
<dbReference type="AlphaFoldDB" id="A0A7J7IUL5"/>
<gene>
    <name evidence="7" type="ORF">EB796_024145</name>
</gene>